<organism evidence="1 2">
    <name type="scientific">Stieleria maiorica</name>
    <dbReference type="NCBI Taxonomy" id="2795974"/>
    <lineage>
        <taxon>Bacteria</taxon>
        <taxon>Pseudomonadati</taxon>
        <taxon>Planctomycetota</taxon>
        <taxon>Planctomycetia</taxon>
        <taxon>Pirellulales</taxon>
        <taxon>Pirellulaceae</taxon>
        <taxon>Stieleria</taxon>
    </lineage>
</organism>
<sequence>MMMMPVMNQADTSQAPSFCPHRFAPIVLPHHSAPYHSAFPHPFYDANCDHNTPAAIAEPITPATLGAMACINR</sequence>
<dbReference type="Proteomes" id="UP000321353">
    <property type="component" value="Chromosome"/>
</dbReference>
<evidence type="ECO:0000313" key="2">
    <source>
        <dbReference type="Proteomes" id="UP000321353"/>
    </source>
</evidence>
<proteinExistence type="predicted"/>
<protein>
    <submittedName>
        <fullName evidence="1">Uncharacterized protein</fullName>
    </submittedName>
</protein>
<reference evidence="1 2" key="1">
    <citation type="submission" date="2019-02" db="EMBL/GenBank/DDBJ databases">
        <title>Planctomycetal bacteria perform biofilm scaping via a novel small molecule.</title>
        <authorList>
            <person name="Jeske O."/>
            <person name="Boedeker C."/>
            <person name="Wiegand S."/>
            <person name="Breitling P."/>
            <person name="Kallscheuer N."/>
            <person name="Jogler M."/>
            <person name="Rohde M."/>
            <person name="Petersen J."/>
            <person name="Medema M.H."/>
            <person name="Surup F."/>
            <person name="Jogler C."/>
        </authorList>
    </citation>
    <scope>NUCLEOTIDE SEQUENCE [LARGE SCALE GENOMIC DNA]</scope>
    <source>
        <strain evidence="1 2">Mal15</strain>
    </source>
</reference>
<name>A0A5B9MPG7_9BACT</name>
<accession>A0A5B9MPG7</accession>
<keyword evidence="2" id="KW-1185">Reference proteome</keyword>
<dbReference type="KEGG" id="smam:Mal15_48500"/>
<dbReference type="EMBL" id="CP036264">
    <property type="protein sequence ID" value="QEG00778.1"/>
    <property type="molecule type" value="Genomic_DNA"/>
</dbReference>
<gene>
    <name evidence="1" type="ORF">Mal15_48500</name>
</gene>
<dbReference type="AlphaFoldDB" id="A0A5B9MPG7"/>
<evidence type="ECO:0000313" key="1">
    <source>
        <dbReference type="EMBL" id="QEG00778.1"/>
    </source>
</evidence>